<dbReference type="Proteomes" id="UP001152795">
    <property type="component" value="Unassembled WGS sequence"/>
</dbReference>
<dbReference type="GO" id="GO:0003964">
    <property type="term" value="F:RNA-directed DNA polymerase activity"/>
    <property type="evidence" value="ECO:0007669"/>
    <property type="project" value="UniProtKB-KW"/>
</dbReference>
<dbReference type="InterPro" id="IPR043502">
    <property type="entry name" value="DNA/RNA_pol_sf"/>
</dbReference>
<gene>
    <name evidence="6" type="ORF">PACLA_8A021507</name>
</gene>
<keyword evidence="6" id="KW-0548">Nucleotidyltransferase</keyword>
<keyword evidence="6" id="KW-0695">RNA-directed DNA polymerase</keyword>
<name>A0A7D9EPB1_PARCT</name>
<feature type="compositionally biased region" description="Basic and acidic residues" evidence="4">
    <location>
        <begin position="252"/>
        <end position="274"/>
    </location>
</feature>
<dbReference type="EMBL" id="CACRXK020007933">
    <property type="protein sequence ID" value="CAB4013577.1"/>
    <property type="molecule type" value="Genomic_DNA"/>
</dbReference>
<feature type="domain" description="Reverse transcriptase" evidence="5">
    <location>
        <begin position="117"/>
        <end position="219"/>
    </location>
</feature>
<feature type="coiled-coil region" evidence="3">
    <location>
        <begin position="293"/>
        <end position="383"/>
    </location>
</feature>
<dbReference type="GO" id="GO:0006355">
    <property type="term" value="P:regulation of DNA-templated transcription"/>
    <property type="evidence" value="ECO:0007669"/>
    <property type="project" value="InterPro"/>
</dbReference>
<feature type="coiled-coil region" evidence="3">
    <location>
        <begin position="492"/>
        <end position="519"/>
    </location>
</feature>
<keyword evidence="6" id="KW-0808">Transferase</keyword>
<comment type="similarity">
    <text evidence="1">Belongs to the LRRFIP family.</text>
</comment>
<dbReference type="PANTHER" id="PTHR19212:SF0">
    <property type="entry name" value="LD07988P"/>
    <property type="match status" value="1"/>
</dbReference>
<feature type="non-terminal residue" evidence="6">
    <location>
        <position position="1"/>
    </location>
</feature>
<dbReference type="AlphaFoldDB" id="A0A7D9EPB1"/>
<evidence type="ECO:0000313" key="7">
    <source>
        <dbReference type="Proteomes" id="UP001152795"/>
    </source>
</evidence>
<feature type="region of interest" description="Disordered" evidence="4">
    <location>
        <begin position="402"/>
        <end position="451"/>
    </location>
</feature>
<dbReference type="InterPro" id="IPR000477">
    <property type="entry name" value="RT_dom"/>
</dbReference>
<evidence type="ECO:0000256" key="3">
    <source>
        <dbReference type="SAM" id="Coils"/>
    </source>
</evidence>
<sequence>MAEIFNAHFSNLAKNLTDSNINSYDPGTLFNLVSKLNLTSKMVFPEMTTQRPLEFIQSISTCKATGIDGLSARLVKIAASAIAPSLTKLMNICITTVVFPSAWNVARITPLHKTGEKSDKNNYRPISVLPILSKVFERHIYDSTYSFFNDNNVLYQFQSGFRRHHSTETALINIYDRLINNLDNNSINGILFADFKKAFDLVDHKALISKLHIYGFEDISLKLAESRLAAKRAARAEARSIRMKELEKQQKELDEEYEKQYQNDDTPMKKKDPATRTLSTGSIENSNCEVDGHVDADKTVKQLQDKVTELEEKYRKAMVQIAQLDDEKQALVYQTEDLKDKLEDGEDACTEARYELKEKNKEIDRLKRQNKTLENEIQQYKEAIEYRDNFIAEKGLSLFEDTQQEENSSTECDGGNTSTSNEENLGSTSPGENKTISNSNDPAGRRASVSDDKEVLVDQIKILQSQVADMKTAGVDRRHLEVPTQDELEDIRREFARQVNDMKIKVHKMEQENTRLEGL</sequence>
<evidence type="ECO:0000256" key="1">
    <source>
        <dbReference type="ARBA" id="ARBA00008275"/>
    </source>
</evidence>
<comment type="caution">
    <text evidence="6">The sequence shown here is derived from an EMBL/GenBank/DDBJ whole genome shotgun (WGS) entry which is preliminary data.</text>
</comment>
<feature type="compositionally biased region" description="Polar residues" evidence="4">
    <location>
        <begin position="276"/>
        <end position="285"/>
    </location>
</feature>
<organism evidence="6 7">
    <name type="scientific">Paramuricea clavata</name>
    <name type="common">Red gorgonian</name>
    <name type="synonym">Violescent sea-whip</name>
    <dbReference type="NCBI Taxonomy" id="317549"/>
    <lineage>
        <taxon>Eukaryota</taxon>
        <taxon>Metazoa</taxon>
        <taxon>Cnidaria</taxon>
        <taxon>Anthozoa</taxon>
        <taxon>Octocorallia</taxon>
        <taxon>Malacalcyonacea</taxon>
        <taxon>Plexauridae</taxon>
        <taxon>Paramuricea</taxon>
    </lineage>
</organism>
<evidence type="ECO:0000256" key="2">
    <source>
        <dbReference type="ARBA" id="ARBA00023054"/>
    </source>
</evidence>
<keyword evidence="2 3" id="KW-0175">Coiled coil</keyword>
<dbReference type="SUPFAM" id="SSF56672">
    <property type="entry name" value="DNA/RNA polymerases"/>
    <property type="match status" value="1"/>
</dbReference>
<accession>A0A7D9EPB1</accession>
<dbReference type="Pfam" id="PF09738">
    <property type="entry name" value="LRRFIP"/>
    <property type="match status" value="1"/>
</dbReference>
<protein>
    <submittedName>
        <fullName evidence="6">RNA-directed DNA polymerase from mobile element jockey</fullName>
    </submittedName>
</protein>
<evidence type="ECO:0000259" key="5">
    <source>
        <dbReference type="Pfam" id="PF00078"/>
    </source>
</evidence>
<dbReference type="Gene3D" id="1.20.5.4090">
    <property type="match status" value="1"/>
</dbReference>
<keyword evidence="7" id="KW-1185">Reference proteome</keyword>
<dbReference type="Pfam" id="PF00078">
    <property type="entry name" value="RVT_1"/>
    <property type="match status" value="1"/>
</dbReference>
<dbReference type="InterPro" id="IPR019139">
    <property type="entry name" value="LRRFIP1/2"/>
</dbReference>
<reference evidence="6" key="1">
    <citation type="submission" date="2020-04" db="EMBL/GenBank/DDBJ databases">
        <authorList>
            <person name="Alioto T."/>
            <person name="Alioto T."/>
            <person name="Gomez Garrido J."/>
        </authorList>
    </citation>
    <scope>NUCLEOTIDE SEQUENCE</scope>
    <source>
        <strain evidence="6">A484AB</strain>
    </source>
</reference>
<proteinExistence type="inferred from homology"/>
<evidence type="ECO:0000256" key="4">
    <source>
        <dbReference type="SAM" id="MobiDB-lite"/>
    </source>
</evidence>
<evidence type="ECO:0000313" key="6">
    <source>
        <dbReference type="EMBL" id="CAB4013577.1"/>
    </source>
</evidence>
<feature type="compositionally biased region" description="Polar residues" evidence="4">
    <location>
        <begin position="405"/>
        <end position="441"/>
    </location>
</feature>
<feature type="region of interest" description="Disordered" evidence="4">
    <location>
        <begin position="252"/>
        <end position="285"/>
    </location>
</feature>
<dbReference type="PANTHER" id="PTHR19212">
    <property type="entry name" value="LEUCINE RICH REPEAT IN FLII INTERACTING PROTEIN"/>
    <property type="match status" value="1"/>
</dbReference>
<dbReference type="SUPFAM" id="SSF90257">
    <property type="entry name" value="Myosin rod fragments"/>
    <property type="match status" value="1"/>
</dbReference>
<dbReference type="OrthoDB" id="5985125at2759"/>